<evidence type="ECO:0000313" key="3">
    <source>
        <dbReference type="EMBL" id="HCJ98497.1"/>
    </source>
</evidence>
<comment type="caution">
    <text evidence="3">The sequence shown here is derived from an EMBL/GenBank/DDBJ whole genome shotgun (WGS) entry which is preliminary data.</text>
</comment>
<protein>
    <recommendedName>
        <fullName evidence="2">OmpA-like domain-containing protein</fullName>
    </recommendedName>
</protein>
<accession>A0A9C7QSC4</accession>
<evidence type="ECO:0000313" key="4">
    <source>
        <dbReference type="Proteomes" id="UP000262210"/>
    </source>
</evidence>
<evidence type="ECO:0000259" key="2">
    <source>
        <dbReference type="PROSITE" id="PS51123"/>
    </source>
</evidence>
<evidence type="ECO:0000256" key="1">
    <source>
        <dbReference type="PROSITE-ProRule" id="PRU00473"/>
    </source>
</evidence>
<dbReference type="InterPro" id="IPR006665">
    <property type="entry name" value="OmpA-like"/>
</dbReference>
<dbReference type="PROSITE" id="PS51123">
    <property type="entry name" value="OMPA_2"/>
    <property type="match status" value="1"/>
</dbReference>
<organism evidence="3 4">
    <name type="scientific">Serratia grimesii</name>
    <dbReference type="NCBI Taxonomy" id="82995"/>
    <lineage>
        <taxon>Bacteria</taxon>
        <taxon>Pseudomonadati</taxon>
        <taxon>Pseudomonadota</taxon>
        <taxon>Gammaproteobacteria</taxon>
        <taxon>Enterobacterales</taxon>
        <taxon>Yersiniaceae</taxon>
        <taxon>Serratia</taxon>
    </lineage>
</organism>
<dbReference type="CDD" id="cd07185">
    <property type="entry name" value="OmpA_C-like"/>
    <property type="match status" value="1"/>
</dbReference>
<dbReference type="RefSeq" id="WP_278430126.1">
    <property type="nucleotide sequence ID" value="NZ_DPSM01000001.1"/>
</dbReference>
<dbReference type="Gene3D" id="1.25.40.590">
    <property type="entry name" value="Type IV / VI secretion system, DotU"/>
    <property type="match status" value="1"/>
</dbReference>
<proteinExistence type="predicted"/>
<dbReference type="NCBIfam" id="TIGR03349">
    <property type="entry name" value="IV_VI_DotU"/>
    <property type="match status" value="1"/>
</dbReference>
<keyword evidence="1" id="KW-0472">Membrane</keyword>
<dbReference type="EMBL" id="DPSM01000001">
    <property type="protein sequence ID" value="HCJ98497.1"/>
    <property type="molecule type" value="Genomic_DNA"/>
</dbReference>
<dbReference type="Gene3D" id="3.30.1330.60">
    <property type="entry name" value="OmpA-like domain"/>
    <property type="match status" value="1"/>
</dbReference>
<reference evidence="3 4" key="1">
    <citation type="journal article" date="2018" name="Nat. Biotechnol.">
        <title>A standardized bacterial taxonomy based on genome phylogeny substantially revises the tree of life.</title>
        <authorList>
            <person name="Parks D.H."/>
            <person name="Chuvochina M."/>
            <person name="Waite D.W."/>
            <person name="Rinke C."/>
            <person name="Skarshewski A."/>
            <person name="Chaumeil P.A."/>
            <person name="Hugenholtz P."/>
        </authorList>
    </citation>
    <scope>NUCLEOTIDE SEQUENCE [LARGE SCALE GENOMIC DNA]</scope>
    <source>
        <strain evidence="3">UBA11264</strain>
    </source>
</reference>
<feature type="domain" description="OmpA-like" evidence="2">
    <location>
        <begin position="257"/>
        <end position="376"/>
    </location>
</feature>
<gene>
    <name evidence="3" type="ORF">DHV72_00500</name>
</gene>
<dbReference type="PANTHER" id="PTHR38033:SF1">
    <property type="entry name" value="DOTU FAMILY TYPE IV_VI SECRETION SYSTEM PROTEIN"/>
    <property type="match status" value="1"/>
</dbReference>
<dbReference type="PANTHER" id="PTHR38033">
    <property type="entry name" value="MEMBRANE PROTEIN-RELATED"/>
    <property type="match status" value="1"/>
</dbReference>
<dbReference type="Pfam" id="PF09850">
    <property type="entry name" value="DotU"/>
    <property type="match status" value="1"/>
</dbReference>
<dbReference type="InterPro" id="IPR017732">
    <property type="entry name" value="T4/T6SS_DotU"/>
</dbReference>
<dbReference type="InterPro" id="IPR036737">
    <property type="entry name" value="OmpA-like_sf"/>
</dbReference>
<dbReference type="AlphaFoldDB" id="A0A9C7QSC4"/>
<dbReference type="Pfam" id="PF00691">
    <property type="entry name" value="OmpA"/>
    <property type="match status" value="1"/>
</dbReference>
<name>A0A9C7QSC4_9GAMM</name>
<dbReference type="SUPFAM" id="SSF103088">
    <property type="entry name" value="OmpA-like"/>
    <property type="match status" value="1"/>
</dbReference>
<sequence length="376" mass="41520">MKRFWTQTGRAKTRSPVSPHQLAERIFVEAVHLSELRSMVNLPALRQRLIARLADFQLQVADAGLSPPQIYMANYALCTLLDEAIGDTAWGSGVWGSNSLLMHFYGESHGGERFFSLLAQAEEADNESLLALFYLCLALGLEGRYRILPDGEAQLMTIRQRFYRRLNTQCREPVPQGWRRFFSQLGGRRGWLCGAALLGLASACLLQLNLLSAVDRQHQRLQTLAAAPRQPSLVQLLATALAVDIRNGALELAAEGRGARIILNSGAFFASGGTEISPLQRNVLQRLAANLQPLPVEVRIVGHSDNVSVSRKWQSNRALSLARARTVMRALAPPDAESSFSLVAEGRGADEPMVANDNADNRARNRRVEIYITPLD</sequence>
<dbReference type="Proteomes" id="UP000262210">
    <property type="component" value="Unassembled WGS sequence"/>
</dbReference>
<dbReference type="InterPro" id="IPR038522">
    <property type="entry name" value="T4/T6SS_DotU_sf"/>
</dbReference>
<dbReference type="GO" id="GO:0016020">
    <property type="term" value="C:membrane"/>
    <property type="evidence" value="ECO:0007669"/>
    <property type="project" value="UniProtKB-UniRule"/>
</dbReference>
<dbReference type="NCBIfam" id="NF038228">
    <property type="entry name" value="IcmH_DotU_IVB"/>
    <property type="match status" value="1"/>
</dbReference>